<dbReference type="AlphaFoldDB" id="A0A9D4RRL5"/>
<dbReference type="SUPFAM" id="SSF90257">
    <property type="entry name" value="Myosin rod fragments"/>
    <property type="match status" value="1"/>
</dbReference>
<evidence type="ECO:0000256" key="1">
    <source>
        <dbReference type="ARBA" id="ARBA00023054"/>
    </source>
</evidence>
<dbReference type="Proteomes" id="UP000828390">
    <property type="component" value="Unassembled WGS sequence"/>
</dbReference>
<keyword evidence="1" id="KW-0175">Coiled coil</keyword>
<evidence type="ECO:0000259" key="3">
    <source>
        <dbReference type="Pfam" id="PF01576"/>
    </source>
</evidence>
<dbReference type="InterPro" id="IPR002928">
    <property type="entry name" value="Myosin_tail"/>
</dbReference>
<name>A0A9D4RRL5_DREPO</name>
<feature type="compositionally biased region" description="Basic and acidic residues" evidence="2">
    <location>
        <begin position="10"/>
        <end position="20"/>
    </location>
</feature>
<evidence type="ECO:0000256" key="2">
    <source>
        <dbReference type="SAM" id="MobiDB-lite"/>
    </source>
</evidence>
<comment type="caution">
    <text evidence="4">The sequence shown here is derived from an EMBL/GenBank/DDBJ whole genome shotgun (WGS) entry which is preliminary data.</text>
</comment>
<gene>
    <name evidence="4" type="ORF">DPMN_039417</name>
</gene>
<sequence length="81" mass="9293">MEDVAIQDDSNQKLTKEKRSLEERLAEVSSSLVKEEEKAKQLGKLKTKYEAIIADLEDRLRKEQQVGCGRPHYHFSISAAF</sequence>
<accession>A0A9D4RRL5</accession>
<dbReference type="Pfam" id="PF01576">
    <property type="entry name" value="Myosin_tail_1"/>
    <property type="match status" value="1"/>
</dbReference>
<feature type="region of interest" description="Disordered" evidence="2">
    <location>
        <begin position="1"/>
        <end position="20"/>
    </location>
</feature>
<reference evidence="4" key="1">
    <citation type="journal article" date="2019" name="bioRxiv">
        <title>The Genome of the Zebra Mussel, Dreissena polymorpha: A Resource for Invasive Species Research.</title>
        <authorList>
            <person name="McCartney M.A."/>
            <person name="Auch B."/>
            <person name="Kono T."/>
            <person name="Mallez S."/>
            <person name="Zhang Y."/>
            <person name="Obille A."/>
            <person name="Becker A."/>
            <person name="Abrahante J.E."/>
            <person name="Garbe J."/>
            <person name="Badalamenti J.P."/>
            <person name="Herman A."/>
            <person name="Mangelson H."/>
            <person name="Liachko I."/>
            <person name="Sullivan S."/>
            <person name="Sone E.D."/>
            <person name="Koren S."/>
            <person name="Silverstein K.A.T."/>
            <person name="Beckman K.B."/>
            <person name="Gohl D.M."/>
        </authorList>
    </citation>
    <scope>NUCLEOTIDE SEQUENCE</scope>
    <source>
        <strain evidence="4">Duluth1</strain>
        <tissue evidence="4">Whole animal</tissue>
    </source>
</reference>
<dbReference type="Gene3D" id="1.20.5.340">
    <property type="match status" value="1"/>
</dbReference>
<feature type="domain" description="Myosin tail" evidence="3">
    <location>
        <begin position="2"/>
        <end position="65"/>
    </location>
</feature>
<evidence type="ECO:0000313" key="5">
    <source>
        <dbReference type="Proteomes" id="UP000828390"/>
    </source>
</evidence>
<protein>
    <recommendedName>
        <fullName evidence="3">Myosin tail domain-containing protein</fullName>
    </recommendedName>
</protein>
<organism evidence="4 5">
    <name type="scientific">Dreissena polymorpha</name>
    <name type="common">Zebra mussel</name>
    <name type="synonym">Mytilus polymorpha</name>
    <dbReference type="NCBI Taxonomy" id="45954"/>
    <lineage>
        <taxon>Eukaryota</taxon>
        <taxon>Metazoa</taxon>
        <taxon>Spiralia</taxon>
        <taxon>Lophotrochozoa</taxon>
        <taxon>Mollusca</taxon>
        <taxon>Bivalvia</taxon>
        <taxon>Autobranchia</taxon>
        <taxon>Heteroconchia</taxon>
        <taxon>Euheterodonta</taxon>
        <taxon>Imparidentia</taxon>
        <taxon>Neoheterodontei</taxon>
        <taxon>Myida</taxon>
        <taxon>Dreissenoidea</taxon>
        <taxon>Dreissenidae</taxon>
        <taxon>Dreissena</taxon>
    </lineage>
</organism>
<keyword evidence="5" id="KW-1185">Reference proteome</keyword>
<reference evidence="4" key="2">
    <citation type="submission" date="2020-11" db="EMBL/GenBank/DDBJ databases">
        <authorList>
            <person name="McCartney M.A."/>
            <person name="Auch B."/>
            <person name="Kono T."/>
            <person name="Mallez S."/>
            <person name="Becker A."/>
            <person name="Gohl D.M."/>
            <person name="Silverstein K.A.T."/>
            <person name="Koren S."/>
            <person name="Bechman K.B."/>
            <person name="Herman A."/>
            <person name="Abrahante J.E."/>
            <person name="Garbe J."/>
        </authorList>
    </citation>
    <scope>NUCLEOTIDE SEQUENCE</scope>
    <source>
        <strain evidence="4">Duluth1</strain>
        <tissue evidence="4">Whole animal</tissue>
    </source>
</reference>
<dbReference type="GO" id="GO:0016459">
    <property type="term" value="C:myosin complex"/>
    <property type="evidence" value="ECO:0007669"/>
    <property type="project" value="InterPro"/>
</dbReference>
<dbReference type="EMBL" id="JAIWYP010000002">
    <property type="protein sequence ID" value="KAH3876135.1"/>
    <property type="molecule type" value="Genomic_DNA"/>
</dbReference>
<proteinExistence type="predicted"/>
<evidence type="ECO:0000313" key="4">
    <source>
        <dbReference type="EMBL" id="KAH3876135.1"/>
    </source>
</evidence>